<dbReference type="GO" id="GO:0036055">
    <property type="term" value="F:protein-succinyllysine desuccinylase activity"/>
    <property type="evidence" value="ECO:0007669"/>
    <property type="project" value="UniProtKB-UniRule"/>
</dbReference>
<comment type="catalytic activity">
    <reaction evidence="3">
        <text>N(6)-acetyl-L-lysyl-[protein] + NAD(+) + H2O = 2''-O-acetyl-ADP-D-ribose + nicotinamide + L-lysyl-[protein]</text>
        <dbReference type="Rhea" id="RHEA:43636"/>
        <dbReference type="Rhea" id="RHEA-COMP:9752"/>
        <dbReference type="Rhea" id="RHEA-COMP:10731"/>
        <dbReference type="ChEBI" id="CHEBI:15377"/>
        <dbReference type="ChEBI" id="CHEBI:17154"/>
        <dbReference type="ChEBI" id="CHEBI:29969"/>
        <dbReference type="ChEBI" id="CHEBI:57540"/>
        <dbReference type="ChEBI" id="CHEBI:61930"/>
        <dbReference type="ChEBI" id="CHEBI:83767"/>
        <dbReference type="EC" id="2.3.1.286"/>
    </reaction>
</comment>
<dbReference type="CDD" id="cd01412">
    <property type="entry name" value="SIRT5_Af1_CobB"/>
    <property type="match status" value="1"/>
</dbReference>
<feature type="binding site" evidence="3">
    <location>
        <position position="237"/>
    </location>
    <ligand>
        <name>NAD(+)</name>
        <dbReference type="ChEBI" id="CHEBI:57540"/>
    </ligand>
</feature>
<dbReference type="PANTHER" id="PTHR11085:SF4">
    <property type="entry name" value="NAD-DEPENDENT PROTEIN DEACYLASE"/>
    <property type="match status" value="1"/>
</dbReference>
<dbReference type="NCBIfam" id="NF001753">
    <property type="entry name" value="PRK00481.1-3"/>
    <property type="match status" value="1"/>
</dbReference>
<organism evidence="6 7">
    <name type="scientific">Rubrobacter taiwanensis</name>
    <dbReference type="NCBI Taxonomy" id="185139"/>
    <lineage>
        <taxon>Bacteria</taxon>
        <taxon>Bacillati</taxon>
        <taxon>Actinomycetota</taxon>
        <taxon>Rubrobacteria</taxon>
        <taxon>Rubrobacterales</taxon>
        <taxon>Rubrobacteraceae</taxon>
        <taxon>Rubrobacter</taxon>
    </lineage>
</organism>
<keyword evidence="1" id="KW-0808">Transferase</keyword>
<dbReference type="InterPro" id="IPR050134">
    <property type="entry name" value="NAD-dep_sirtuin_deacylases"/>
</dbReference>
<keyword evidence="7" id="KW-1185">Reference proteome</keyword>
<dbReference type="OrthoDB" id="9800582at2"/>
<evidence type="ECO:0000259" key="5">
    <source>
        <dbReference type="PROSITE" id="PS50305"/>
    </source>
</evidence>
<keyword evidence="3" id="KW-0963">Cytoplasm</keyword>
<feature type="binding site" evidence="3">
    <location>
        <position position="133"/>
    </location>
    <ligand>
        <name>Zn(2+)</name>
        <dbReference type="ChEBI" id="CHEBI:29105"/>
    </ligand>
</feature>
<feature type="binding site" evidence="3">
    <location>
        <begin position="107"/>
        <end position="110"/>
    </location>
    <ligand>
        <name>NAD(+)</name>
        <dbReference type="ChEBI" id="CHEBI:57540"/>
    </ligand>
</feature>
<evidence type="ECO:0000313" key="6">
    <source>
        <dbReference type="EMBL" id="TCJ15579.1"/>
    </source>
</evidence>
<dbReference type="GO" id="GO:0017136">
    <property type="term" value="F:histone deacetylase activity, NAD-dependent"/>
    <property type="evidence" value="ECO:0007669"/>
    <property type="project" value="TreeGrafter"/>
</dbReference>
<gene>
    <name evidence="3" type="primary">cobB</name>
    <name evidence="6" type="ORF">E0L93_12175</name>
</gene>
<dbReference type="RefSeq" id="WP_132692317.1">
    <property type="nucleotide sequence ID" value="NZ_SKBU01000023.1"/>
</dbReference>
<evidence type="ECO:0000313" key="7">
    <source>
        <dbReference type="Proteomes" id="UP000295244"/>
    </source>
</evidence>
<dbReference type="AlphaFoldDB" id="A0A4R1BEM4"/>
<dbReference type="InterPro" id="IPR027546">
    <property type="entry name" value="Sirtuin_class_III"/>
</dbReference>
<keyword evidence="3" id="KW-0479">Metal-binding</keyword>
<dbReference type="GO" id="GO:0070403">
    <property type="term" value="F:NAD+ binding"/>
    <property type="evidence" value="ECO:0007669"/>
    <property type="project" value="UniProtKB-UniRule"/>
</dbReference>
<evidence type="ECO:0000256" key="1">
    <source>
        <dbReference type="ARBA" id="ARBA00022679"/>
    </source>
</evidence>
<dbReference type="Pfam" id="PF02146">
    <property type="entry name" value="SIR2"/>
    <property type="match status" value="1"/>
</dbReference>
<dbReference type="EMBL" id="SKBU01000023">
    <property type="protein sequence ID" value="TCJ15579.1"/>
    <property type="molecule type" value="Genomic_DNA"/>
</dbReference>
<feature type="binding site" evidence="3">
    <location>
        <position position="76"/>
    </location>
    <ligand>
        <name>substrate</name>
    </ligand>
</feature>
<name>A0A4R1BEM4_9ACTN</name>
<feature type="binding site" evidence="3">
    <location>
        <position position="73"/>
    </location>
    <ligand>
        <name>substrate</name>
    </ligand>
</feature>
<comment type="caution">
    <text evidence="6">The sequence shown here is derived from an EMBL/GenBank/DDBJ whole genome shotgun (WGS) entry which is preliminary data.</text>
</comment>
<feature type="active site" description="Proton acceptor" evidence="3">
    <location>
        <position position="125"/>
    </location>
</feature>
<dbReference type="SUPFAM" id="SSF52467">
    <property type="entry name" value="DHS-like NAD/FAD-binding domain"/>
    <property type="match status" value="1"/>
</dbReference>
<dbReference type="GO" id="GO:0005737">
    <property type="term" value="C:cytoplasm"/>
    <property type="evidence" value="ECO:0007669"/>
    <property type="project" value="UniProtKB-SubCell"/>
</dbReference>
<accession>A0A4R1BEM4</accession>
<feature type="binding site" evidence="3">
    <location>
        <position position="153"/>
    </location>
    <ligand>
        <name>Zn(2+)</name>
        <dbReference type="ChEBI" id="CHEBI:29105"/>
    </ligand>
</feature>
<sequence>MSASITPDIPLEIVEKLRSARRVAALTGAGVSAESGVPTFRDAQTGLWERYSPEELATPEAFRRDPKLVWEWYAWRRELVSRAEPNPGHYALAELERRVPEFTLITQNVDGLHRRAGSRNVVEYHGNIHRTRCFGEDRIVEGREDAGEVPPRCPDCGGLLRPDVVWFGEMLPPGAVERALEAAESCELFLSVGTSALVQPAASLPYVALDGGAMVVEINPERTPLSGSATYTLRGPSGEMLPALLEAAWGQESRR</sequence>
<feature type="binding site" evidence="3">
    <location>
        <begin position="219"/>
        <end position="221"/>
    </location>
    <ligand>
        <name>NAD(+)</name>
        <dbReference type="ChEBI" id="CHEBI:57540"/>
    </ligand>
</feature>
<protein>
    <recommendedName>
        <fullName evidence="3">NAD-dependent protein deacylase</fullName>
        <ecNumber evidence="3">2.3.1.286</ecNumber>
    </recommendedName>
    <alternativeName>
        <fullName evidence="3">Regulatory protein SIR2 homolog</fullName>
    </alternativeName>
</protein>
<dbReference type="EC" id="2.3.1.286" evidence="3"/>
<comment type="similarity">
    <text evidence="3">Belongs to the sirtuin family. Class III subfamily.</text>
</comment>
<dbReference type="Gene3D" id="3.40.50.1220">
    <property type="entry name" value="TPP-binding domain"/>
    <property type="match status" value="1"/>
</dbReference>
<comment type="function">
    <text evidence="3">NAD-dependent lysine deacetylase and desuccinylase that specifically removes acetyl and succinyl groups on target proteins. Modulates the activities of several proteins which are inactive in their acylated form.</text>
</comment>
<dbReference type="InterPro" id="IPR029035">
    <property type="entry name" value="DHS-like_NAD/FAD-binding_dom"/>
</dbReference>
<dbReference type="Gene3D" id="3.30.1600.10">
    <property type="entry name" value="SIR2/SIRT2 'Small Domain"/>
    <property type="match status" value="1"/>
</dbReference>
<comment type="cofactor">
    <cofactor evidence="3">
        <name>Zn(2+)</name>
        <dbReference type="ChEBI" id="CHEBI:29105"/>
    </cofactor>
    <text evidence="3">Binds 1 zinc ion per subunit.</text>
</comment>
<dbReference type="GO" id="GO:0036054">
    <property type="term" value="F:protein-malonyllysine demalonylase activity"/>
    <property type="evidence" value="ECO:0007669"/>
    <property type="project" value="InterPro"/>
</dbReference>
<dbReference type="GO" id="GO:0008270">
    <property type="term" value="F:zinc ion binding"/>
    <property type="evidence" value="ECO:0007669"/>
    <property type="project" value="UniProtKB-UniRule"/>
</dbReference>
<proteinExistence type="inferred from homology"/>
<dbReference type="InterPro" id="IPR026591">
    <property type="entry name" value="Sirtuin_cat_small_dom_sf"/>
</dbReference>
<evidence type="ECO:0000256" key="3">
    <source>
        <dbReference type="HAMAP-Rule" id="MF_01121"/>
    </source>
</evidence>
<comment type="caution">
    <text evidence="3 4">Lacks conserved residue(s) required for the propagation of feature annotation.</text>
</comment>
<dbReference type="HAMAP" id="MF_01121">
    <property type="entry name" value="Sirtuin_ClassIII"/>
    <property type="match status" value="1"/>
</dbReference>
<dbReference type="PANTHER" id="PTHR11085">
    <property type="entry name" value="NAD-DEPENDENT PROTEIN DEACYLASE SIRTUIN-5, MITOCHONDRIAL-RELATED"/>
    <property type="match status" value="1"/>
</dbReference>
<feature type="domain" description="Deacetylase sirtuin-type" evidence="5">
    <location>
        <begin position="6"/>
        <end position="252"/>
    </location>
</feature>
<dbReference type="PROSITE" id="PS50305">
    <property type="entry name" value="SIRTUIN"/>
    <property type="match status" value="1"/>
</dbReference>
<dbReference type="InterPro" id="IPR026590">
    <property type="entry name" value="Ssirtuin_cat_dom"/>
</dbReference>
<reference evidence="6 7" key="1">
    <citation type="submission" date="2019-03" db="EMBL/GenBank/DDBJ databases">
        <title>Whole genome sequence of a novel Rubrobacter taiwanensis strain, isolated from Yellowstone National Park.</title>
        <authorList>
            <person name="Freed S."/>
            <person name="Ramaley R.F."/>
            <person name="Kyndt J.A."/>
        </authorList>
    </citation>
    <scope>NUCLEOTIDE SEQUENCE [LARGE SCALE GENOMIC DNA]</scope>
    <source>
        <strain evidence="6 7">Yellowstone</strain>
    </source>
</reference>
<evidence type="ECO:0000256" key="2">
    <source>
        <dbReference type="ARBA" id="ARBA00023027"/>
    </source>
</evidence>
<keyword evidence="2 3" id="KW-0520">NAD</keyword>
<comment type="domain">
    <text evidence="3">2 residues (Tyr-73 and Arg-76) present in a large hydrophobic pocket are probably involved in substrate specificity. They are important for desuccinylation activity, but dispensable for deacetylation activity.</text>
</comment>
<keyword evidence="3" id="KW-0862">Zinc</keyword>
<evidence type="ECO:0000256" key="4">
    <source>
        <dbReference type="PROSITE-ProRule" id="PRU00236"/>
    </source>
</evidence>
<dbReference type="Proteomes" id="UP000295244">
    <property type="component" value="Unassembled WGS sequence"/>
</dbReference>
<dbReference type="InterPro" id="IPR003000">
    <property type="entry name" value="Sirtuin"/>
</dbReference>
<comment type="subcellular location">
    <subcellularLocation>
        <location evidence="3">Cytoplasm</location>
    </subcellularLocation>
</comment>
<comment type="catalytic activity">
    <reaction evidence="3">
        <text>N(6)-succinyl-L-lysyl-[protein] + NAD(+) + H2O = 2''-O-succinyl-ADP-D-ribose + nicotinamide + L-lysyl-[protein]</text>
        <dbReference type="Rhea" id="RHEA:47668"/>
        <dbReference type="Rhea" id="RHEA-COMP:9752"/>
        <dbReference type="Rhea" id="RHEA-COMP:11877"/>
        <dbReference type="ChEBI" id="CHEBI:15377"/>
        <dbReference type="ChEBI" id="CHEBI:17154"/>
        <dbReference type="ChEBI" id="CHEBI:29969"/>
        <dbReference type="ChEBI" id="CHEBI:57540"/>
        <dbReference type="ChEBI" id="CHEBI:87830"/>
        <dbReference type="ChEBI" id="CHEBI:87832"/>
    </reaction>
</comment>
<feature type="binding site" evidence="3">
    <location>
        <begin position="193"/>
        <end position="195"/>
    </location>
    <ligand>
        <name>NAD(+)</name>
        <dbReference type="ChEBI" id="CHEBI:57540"/>
    </ligand>
</feature>